<name>A0AAW7JRK5_9BACT</name>
<evidence type="ECO:0000313" key="4">
    <source>
        <dbReference type="Proteomes" id="UP001167831"/>
    </source>
</evidence>
<evidence type="ECO:0000313" key="3">
    <source>
        <dbReference type="EMBL" id="MDN0025600.1"/>
    </source>
</evidence>
<protein>
    <submittedName>
        <fullName evidence="3">DUF151 domain-containing protein</fullName>
    </submittedName>
</protein>
<dbReference type="GO" id="GO:0004518">
    <property type="term" value="F:nuclease activity"/>
    <property type="evidence" value="ECO:0007669"/>
    <property type="project" value="InterPro"/>
</dbReference>
<organism evidence="3 5">
    <name type="scientific">Leyella lascolaii</name>
    <dbReference type="NCBI Taxonomy" id="1776379"/>
    <lineage>
        <taxon>Bacteria</taxon>
        <taxon>Pseudomonadati</taxon>
        <taxon>Bacteroidota</taxon>
        <taxon>Bacteroidia</taxon>
        <taxon>Bacteroidales</taxon>
        <taxon>Prevotellaceae</taxon>
        <taxon>Leyella</taxon>
    </lineage>
</organism>
<keyword evidence="4" id="KW-1185">Reference proteome</keyword>
<sequence length="187" mass="21165">MDRTRLIYKGISGIVGTDKVCLVVLTDESESRQITIVCDSNTEFQLGIRTCKTVQTDRLLPEILLKLIDVSVKTSLEMVIDDIVDGQYSVSLHNILTGAAMSIRASDAVLLSYISDIPLYIEKEMMYRQSVAYRKNAGDIPLPINTISNDMLDKAMQKAINDENYELASLLRDERQRRMNDNENKSR</sequence>
<dbReference type="Proteomes" id="UP001167831">
    <property type="component" value="Unassembled WGS sequence"/>
</dbReference>
<feature type="domain" description="BFN" evidence="1">
    <location>
        <begin position="3"/>
        <end position="133"/>
    </location>
</feature>
<dbReference type="EMBL" id="JAUEIF010000007">
    <property type="protein sequence ID" value="MDN0025600.1"/>
    <property type="molecule type" value="Genomic_DNA"/>
</dbReference>
<evidence type="ECO:0000313" key="5">
    <source>
        <dbReference type="Proteomes" id="UP001168478"/>
    </source>
</evidence>
<evidence type="ECO:0000313" key="2">
    <source>
        <dbReference type="EMBL" id="MDN0022847.1"/>
    </source>
</evidence>
<dbReference type="SUPFAM" id="SSF103256">
    <property type="entry name" value="Hypothetical protein TM0160"/>
    <property type="match status" value="1"/>
</dbReference>
<dbReference type="InterPro" id="IPR036104">
    <property type="entry name" value="BFN_sf"/>
</dbReference>
<accession>A0AAW7JRK5</accession>
<dbReference type="InterPro" id="IPR003729">
    <property type="entry name" value="Bi_nuclease_dom"/>
</dbReference>
<dbReference type="Gene3D" id="3.10.690.10">
    <property type="entry name" value="Bifunctional nuclease domain"/>
    <property type="match status" value="1"/>
</dbReference>
<dbReference type="EMBL" id="JAUEIE010000006">
    <property type="protein sequence ID" value="MDN0022847.1"/>
    <property type="molecule type" value="Genomic_DNA"/>
</dbReference>
<dbReference type="Pfam" id="PF02577">
    <property type="entry name" value="BFN_dom"/>
    <property type="match status" value="1"/>
</dbReference>
<dbReference type="AlphaFoldDB" id="A0AAW7JRK5"/>
<comment type="caution">
    <text evidence="3">The sequence shown here is derived from an EMBL/GenBank/DDBJ whole genome shotgun (WGS) entry which is preliminary data.</text>
</comment>
<dbReference type="InterPro" id="IPR001943">
    <property type="entry name" value="UVR_dom"/>
</dbReference>
<reference evidence="3" key="2">
    <citation type="submission" date="2023-08" db="EMBL/GenBank/DDBJ databases">
        <title>Identification and characterization of horizontal gene transfer across gut microbiota members of farm animals based on homology search.</title>
        <authorList>
            <person name="Schwarzerova J."/>
            <person name="Nykrynova M."/>
            <person name="Jureckova K."/>
            <person name="Cejkova D."/>
            <person name="Rychlik I."/>
        </authorList>
    </citation>
    <scope>NUCLEOTIDE SEQUENCE</scope>
    <source>
        <strain evidence="3">ET15</strain>
        <strain evidence="2">ET37</strain>
    </source>
</reference>
<dbReference type="Pfam" id="PF02151">
    <property type="entry name" value="UVR"/>
    <property type="match status" value="1"/>
</dbReference>
<dbReference type="PROSITE" id="PS51658">
    <property type="entry name" value="BFN"/>
    <property type="match status" value="1"/>
</dbReference>
<proteinExistence type="predicted"/>
<reference evidence="3" key="1">
    <citation type="submission" date="2023-06" db="EMBL/GenBank/DDBJ databases">
        <authorList>
            <person name="Zeman M."/>
            <person name="Kubasova T."/>
            <person name="Jahodarova E."/>
            <person name="Nykrynova M."/>
            <person name="Rychlik I."/>
        </authorList>
    </citation>
    <scope>NUCLEOTIDE SEQUENCE</scope>
    <source>
        <strain evidence="3">ET15</strain>
        <strain evidence="2">ET37</strain>
    </source>
</reference>
<dbReference type="RefSeq" id="WP_289825371.1">
    <property type="nucleotide sequence ID" value="NZ_JAUEIE010000006.1"/>
</dbReference>
<gene>
    <name evidence="2" type="ORF">QVN81_07435</name>
    <name evidence="3" type="ORF">QVN84_08740</name>
</gene>
<evidence type="ECO:0000259" key="1">
    <source>
        <dbReference type="PROSITE" id="PS51658"/>
    </source>
</evidence>
<dbReference type="Proteomes" id="UP001168478">
    <property type="component" value="Unassembled WGS sequence"/>
</dbReference>